<dbReference type="GO" id="GO:0016787">
    <property type="term" value="F:hydrolase activity"/>
    <property type="evidence" value="ECO:0007669"/>
    <property type="project" value="UniProtKB-KW"/>
</dbReference>
<evidence type="ECO:0000313" key="5">
    <source>
        <dbReference type="Proteomes" id="UP000007257"/>
    </source>
</evidence>
<dbReference type="Proteomes" id="UP000007257">
    <property type="component" value="Plasmid pRAHAQ01"/>
</dbReference>
<keyword evidence="3" id="KW-0614">Plasmid</keyword>
<reference evidence="3 5" key="2">
    <citation type="journal article" date="2012" name="J. Bacteriol.">
        <title>Complete Genome Sequence of Rahnella sp. Strain Y9602, a Gammaproteobacterium Isolate from Metal- and Radionuclide-Contaminated Soil.</title>
        <authorList>
            <person name="Martinez R.J."/>
            <person name="Bruce D."/>
            <person name="Detter C."/>
            <person name="Goodwin L.A."/>
            <person name="Han J."/>
            <person name="Han C.S."/>
            <person name="Held B."/>
            <person name="Land M.L."/>
            <person name="Mikhailova N."/>
            <person name="Nolan M."/>
            <person name="Pennacchio L."/>
            <person name="Pitluck S."/>
            <person name="Tapia R."/>
            <person name="Woyke T."/>
            <person name="Sobecky P.A."/>
        </authorList>
    </citation>
    <scope>NUCLEOTIDE SEQUENCE [LARGE SCALE GENOMIC DNA]</scope>
    <source>
        <strain evidence="3 5">Y9602</strain>
        <plasmid evidence="3 5">pRAHAQ01</plasmid>
    </source>
</reference>
<evidence type="ECO:0000313" key="4">
    <source>
        <dbReference type="EMBL" id="MFD3226703.1"/>
    </source>
</evidence>
<dbReference type="EMBL" id="JBHUCJ010000102">
    <property type="protein sequence ID" value="MFD3226703.1"/>
    <property type="molecule type" value="Genomic_DNA"/>
</dbReference>
<dbReference type="SUPFAM" id="SSF53474">
    <property type="entry name" value="alpha/beta-Hydrolases"/>
    <property type="match status" value="1"/>
</dbReference>
<dbReference type="Gene3D" id="3.40.50.1820">
    <property type="entry name" value="alpha/beta hydrolase"/>
    <property type="match status" value="1"/>
</dbReference>
<dbReference type="RefSeq" id="WP_013578277.1">
    <property type="nucleotide sequence ID" value="NC_015062.1"/>
</dbReference>
<dbReference type="GeneID" id="95420820"/>
<protein>
    <submittedName>
        <fullName evidence="4">Alpha/beta fold hydrolase</fullName>
    </submittedName>
    <submittedName>
        <fullName evidence="3">Alpha/beta hydrolase fold protein</fullName>
    </submittedName>
</protein>
<keyword evidence="1 3" id="KW-0378">Hydrolase</keyword>
<name>A0A0H3FJV1_RAHSY</name>
<sequence>MNEMTPSVVVTAEPFAVADPTLCGFTHRYATVEGVRMHYVSGGNPQGKVLLLLAGFPQTWYAWRNVMNALAQDFWLVAPDLPGQGDSDRPQTGYDTQSLAQKIHGLMQLLGHKRYSLAAHDVGAWVAYPCAAMYGEEVQHLALLDAGIPGITLPDVLPVTPDKSWKTWHFAFHTLPDLPEALIAGNERVYLDWFLRRKTAAPDAFTDDDISEYLRVFLKSGGLRAGLAYYRSVTESAEQNRTLNRAGKLKMPVLAVSADQGSIPDMAVPLRAFAENVTGIIIPHSGHFIPEEQPEVLARHLHSFFTM</sequence>
<reference evidence="4 6" key="3">
    <citation type="submission" date="2024-09" db="EMBL/GenBank/DDBJ databases">
        <title>Genomes of Rahnella.</title>
        <authorList>
            <person name="Mnguni F.C."/>
            <person name="Shin G.Y."/>
            <person name="Coutinho T."/>
        </authorList>
    </citation>
    <scope>NUCLEOTIDE SEQUENCE [LARGE SCALE GENOMIC DNA]</scope>
    <source>
        <strain evidence="4 6">20WA0057</strain>
    </source>
</reference>
<evidence type="ECO:0000256" key="1">
    <source>
        <dbReference type="ARBA" id="ARBA00022801"/>
    </source>
</evidence>
<dbReference type="KEGG" id="rah:Rahaq_5021"/>
<dbReference type="InterPro" id="IPR000639">
    <property type="entry name" value="Epox_hydrolase-like"/>
</dbReference>
<organism evidence="3 5">
    <name type="scientific">Rahnella sp. (strain Y9602)</name>
    <dbReference type="NCBI Taxonomy" id="2703885"/>
    <lineage>
        <taxon>Bacteria</taxon>
        <taxon>Pseudomonadati</taxon>
        <taxon>Pseudomonadota</taxon>
        <taxon>Gammaproteobacteria</taxon>
        <taxon>Enterobacterales</taxon>
        <taxon>Yersiniaceae</taxon>
        <taxon>Rahnella</taxon>
    </lineage>
</organism>
<dbReference type="PRINTS" id="PR00412">
    <property type="entry name" value="EPOXHYDRLASE"/>
</dbReference>
<dbReference type="InterPro" id="IPR029058">
    <property type="entry name" value="AB_hydrolase_fold"/>
</dbReference>
<dbReference type="PANTHER" id="PTHR43329">
    <property type="entry name" value="EPOXIDE HYDROLASE"/>
    <property type="match status" value="1"/>
</dbReference>
<dbReference type="InterPro" id="IPR000073">
    <property type="entry name" value="AB_hydrolase_1"/>
</dbReference>
<evidence type="ECO:0000313" key="3">
    <source>
        <dbReference type="EMBL" id="ADW76596.1"/>
    </source>
</evidence>
<dbReference type="OrthoDB" id="9780765at2"/>
<dbReference type="eggNOG" id="COG0596">
    <property type="taxonomic scope" value="Bacteria"/>
</dbReference>
<evidence type="ECO:0000259" key="2">
    <source>
        <dbReference type="Pfam" id="PF00561"/>
    </source>
</evidence>
<feature type="domain" description="AB hydrolase-1" evidence="2">
    <location>
        <begin position="49"/>
        <end position="293"/>
    </location>
</feature>
<reference evidence="5" key="1">
    <citation type="submission" date="2011-01" db="EMBL/GenBank/DDBJ databases">
        <title>Complete sequence of plasmid1 of Rahnella sp. Y9602.</title>
        <authorList>
            <consortium name="US DOE Joint Genome Institute"/>
            <person name="Lucas S."/>
            <person name="Copeland A."/>
            <person name="Lapidus A."/>
            <person name="Cheng J.-F."/>
            <person name="Goodwin L."/>
            <person name="Pitluck S."/>
            <person name="Lu M."/>
            <person name="Detter J.C."/>
            <person name="Han C."/>
            <person name="Tapia R."/>
            <person name="Land M."/>
            <person name="Hauser L."/>
            <person name="Kyrpides N."/>
            <person name="Ivanova N."/>
            <person name="Ovchinnikova G."/>
            <person name="Pagani I."/>
            <person name="Sobecky P.A."/>
            <person name="Martinez R.J."/>
            <person name="Woyke T."/>
        </authorList>
    </citation>
    <scope>NUCLEOTIDE SEQUENCE [LARGE SCALE GENOMIC DNA]</scope>
    <source>
        <strain evidence="5">Y9602</strain>
        <plasmid evidence="5">pRAHAQ01</plasmid>
    </source>
</reference>
<dbReference type="EMBL" id="CP002506">
    <property type="protein sequence ID" value="ADW76596.1"/>
    <property type="molecule type" value="Genomic_DNA"/>
</dbReference>
<gene>
    <name evidence="3" type="ordered locus">Rahaq_5021</name>
    <name evidence="4" type="ORF">ACFPK4_24480</name>
</gene>
<dbReference type="HOGENOM" id="CLU_020336_7_1_6"/>
<dbReference type="Pfam" id="PF00561">
    <property type="entry name" value="Abhydrolase_1"/>
    <property type="match status" value="1"/>
</dbReference>
<dbReference type="Proteomes" id="UP001598201">
    <property type="component" value="Unassembled WGS sequence"/>
</dbReference>
<evidence type="ECO:0000313" key="6">
    <source>
        <dbReference type="Proteomes" id="UP001598201"/>
    </source>
</evidence>
<proteinExistence type="predicted"/>
<geneLocation type="plasmid" evidence="3 5">
    <name>pRAHAQ01</name>
</geneLocation>
<keyword evidence="6" id="KW-1185">Reference proteome</keyword>
<dbReference type="AlphaFoldDB" id="A0A0H3FJV1"/>
<accession>A0A0H3FJV1</accession>